<dbReference type="InterPro" id="IPR051781">
    <property type="entry name" value="Metallo-dep_Hydrolase"/>
</dbReference>
<dbReference type="GO" id="GO:0016810">
    <property type="term" value="F:hydrolase activity, acting on carbon-nitrogen (but not peptide) bonds"/>
    <property type="evidence" value="ECO:0007669"/>
    <property type="project" value="InterPro"/>
</dbReference>
<dbReference type="SUPFAM" id="SSF51556">
    <property type="entry name" value="Metallo-dependent hydrolases"/>
    <property type="match status" value="1"/>
</dbReference>
<dbReference type="InterPro" id="IPR011059">
    <property type="entry name" value="Metal-dep_hydrolase_composite"/>
</dbReference>
<dbReference type="InterPro" id="IPR057744">
    <property type="entry name" value="OTAase-like"/>
</dbReference>
<protein>
    <submittedName>
        <fullName evidence="2">Imidazolonepropionase-like amidohydrolase</fullName>
    </submittedName>
</protein>
<keyword evidence="3" id="KW-1185">Reference proteome</keyword>
<dbReference type="Gene3D" id="2.30.40.10">
    <property type="entry name" value="Urease, subunit C, domain 1"/>
    <property type="match status" value="1"/>
</dbReference>
<dbReference type="EMBL" id="REFR01000009">
    <property type="protein sequence ID" value="RMB12328.1"/>
    <property type="molecule type" value="Genomic_DNA"/>
</dbReference>
<dbReference type="InterPro" id="IPR006680">
    <property type="entry name" value="Amidohydro-rel"/>
</dbReference>
<reference evidence="2 3" key="1">
    <citation type="submission" date="2018-10" db="EMBL/GenBank/DDBJ databases">
        <title>Genomic Encyclopedia of Archaeal and Bacterial Type Strains, Phase II (KMG-II): from individual species to whole genera.</title>
        <authorList>
            <person name="Goeker M."/>
        </authorList>
    </citation>
    <scope>NUCLEOTIDE SEQUENCE [LARGE SCALE GENOMIC DNA]</scope>
    <source>
        <strain evidence="2 3">DSM 25217</strain>
    </source>
</reference>
<evidence type="ECO:0000259" key="1">
    <source>
        <dbReference type="Pfam" id="PF01979"/>
    </source>
</evidence>
<name>A0A3M0CS35_9PROT</name>
<feature type="domain" description="Amidohydrolase-related" evidence="1">
    <location>
        <begin position="98"/>
        <end position="444"/>
    </location>
</feature>
<dbReference type="Gene3D" id="3.20.20.140">
    <property type="entry name" value="Metal-dependent hydrolases"/>
    <property type="match status" value="1"/>
</dbReference>
<proteinExistence type="predicted"/>
<dbReference type="Pfam" id="PF01979">
    <property type="entry name" value="Amidohydro_1"/>
    <property type="match status" value="1"/>
</dbReference>
<dbReference type="PANTHER" id="PTHR43135:SF3">
    <property type="entry name" value="ALPHA-D-RIBOSE 1-METHYLPHOSPHONATE 5-TRIPHOSPHATE DIPHOSPHATASE"/>
    <property type="match status" value="1"/>
</dbReference>
<organism evidence="2 3">
    <name type="scientific">Eilatimonas milleporae</name>
    <dbReference type="NCBI Taxonomy" id="911205"/>
    <lineage>
        <taxon>Bacteria</taxon>
        <taxon>Pseudomonadati</taxon>
        <taxon>Pseudomonadota</taxon>
        <taxon>Alphaproteobacteria</taxon>
        <taxon>Kordiimonadales</taxon>
        <taxon>Kordiimonadaceae</taxon>
        <taxon>Eilatimonas</taxon>
    </lineage>
</organism>
<dbReference type="InParanoid" id="A0A3M0CS35"/>
<sequence length="449" mass="47356">MTWKQTVSARYTMRGMASLAAALTALTLVMLGGSAVLAEGGGVTVIHAGTLLDRPGEPPRSRQTLVVENGRIRERLEGYRDAESFGDDAVLVDLRDHFVMPGMMDMHVHIQGELGPANDRDRLRLSDADVGMRSVSYAGKTLMAGFTTVRDLGAEPTHLFALRDAIAKGWVAGPRIVGAGNVTVTGGHGDVDGMRHDLLELYTPKTACDGPYDCRRAVRQAIKFGADVIKIQSTGGVLSDTTTGTGQQVADDELKEIVTTAHALGRKVAAHAHAAEGINAALRAGVDSIEHGSYADAQSIRLFKETGAYLVPTLLAGDTVVKMAEGSGFMPQAIREKALRVGNDMKGNFAKAFSAGVKVAFGTDSGVSRHGTNGQEAVLMNEAGMPAMDVLKSMTVNAADLIDMSDSLGTLEPGKHADIVAFAGDPLDDIRAVLAVNFVMKGGVIHKQP</sequence>
<dbReference type="Proteomes" id="UP000271227">
    <property type="component" value="Unassembled WGS sequence"/>
</dbReference>
<dbReference type="AlphaFoldDB" id="A0A3M0CS35"/>
<evidence type="ECO:0000313" key="3">
    <source>
        <dbReference type="Proteomes" id="UP000271227"/>
    </source>
</evidence>
<dbReference type="InterPro" id="IPR032466">
    <property type="entry name" value="Metal_Hydrolase"/>
</dbReference>
<dbReference type="SUPFAM" id="SSF51338">
    <property type="entry name" value="Composite domain of metallo-dependent hydrolases"/>
    <property type="match status" value="1"/>
</dbReference>
<accession>A0A3M0CS35</accession>
<evidence type="ECO:0000313" key="2">
    <source>
        <dbReference type="EMBL" id="RMB12328.1"/>
    </source>
</evidence>
<dbReference type="PANTHER" id="PTHR43135">
    <property type="entry name" value="ALPHA-D-RIBOSE 1-METHYLPHOSPHONATE 5-TRIPHOSPHATE DIPHOSPHATASE"/>
    <property type="match status" value="1"/>
</dbReference>
<comment type="caution">
    <text evidence="2">The sequence shown here is derived from an EMBL/GenBank/DDBJ whole genome shotgun (WGS) entry which is preliminary data.</text>
</comment>
<dbReference type="CDD" id="cd01299">
    <property type="entry name" value="Met_dep_hydrolase_A"/>
    <property type="match status" value="1"/>
</dbReference>
<gene>
    <name evidence="2" type="ORF">BXY39_0824</name>
</gene>
<keyword evidence="2" id="KW-0378">Hydrolase</keyword>